<gene>
    <name evidence="1" type="ORF">CABS02_03293</name>
</gene>
<dbReference type="Proteomes" id="UP001056436">
    <property type="component" value="Unassembled WGS sequence"/>
</dbReference>
<dbReference type="EMBL" id="SDAQ01000012">
    <property type="protein sequence ID" value="KAI3556433.1"/>
    <property type="molecule type" value="Genomic_DNA"/>
</dbReference>
<reference evidence="1" key="1">
    <citation type="submission" date="2019-01" db="EMBL/GenBank/DDBJ databases">
        <title>Colletotrichum abscissum LGMF1257.</title>
        <authorList>
            <person name="Baroncelli R."/>
        </authorList>
    </citation>
    <scope>NUCLEOTIDE SEQUENCE</scope>
    <source>
        <strain evidence="1">Ca142</strain>
    </source>
</reference>
<accession>A0A9P9XM03</accession>
<name>A0A9P9XM03_9PEZI</name>
<organism evidence="1 2">
    <name type="scientific">Colletotrichum abscissum</name>
    <dbReference type="NCBI Taxonomy" id="1671311"/>
    <lineage>
        <taxon>Eukaryota</taxon>
        <taxon>Fungi</taxon>
        <taxon>Dikarya</taxon>
        <taxon>Ascomycota</taxon>
        <taxon>Pezizomycotina</taxon>
        <taxon>Sordariomycetes</taxon>
        <taxon>Hypocreomycetidae</taxon>
        <taxon>Glomerellales</taxon>
        <taxon>Glomerellaceae</taxon>
        <taxon>Colletotrichum</taxon>
        <taxon>Colletotrichum acutatum species complex</taxon>
    </lineage>
</organism>
<protein>
    <submittedName>
        <fullName evidence="1">Uncharacterized protein</fullName>
    </submittedName>
</protein>
<dbReference type="AlphaFoldDB" id="A0A9P9XM03"/>
<keyword evidence="2" id="KW-1185">Reference proteome</keyword>
<evidence type="ECO:0000313" key="1">
    <source>
        <dbReference type="EMBL" id="KAI3556433.1"/>
    </source>
</evidence>
<sequence>MVSDYDWAIPYSDGPNVVGTGLPVAKSTEDVDNGTCSLAWLAEAFVAGGAASSRATVRVKIGLNGGKAYLFDRFPSRLSRSALDGACSQDMGGETGASVAKITPVSSFATSFRLGARQAPTNVHGVLPGLGFTGE</sequence>
<proteinExistence type="predicted"/>
<comment type="caution">
    <text evidence="1">The sequence shown here is derived from an EMBL/GenBank/DDBJ whole genome shotgun (WGS) entry which is preliminary data.</text>
</comment>
<evidence type="ECO:0000313" key="2">
    <source>
        <dbReference type="Proteomes" id="UP001056436"/>
    </source>
</evidence>